<dbReference type="OrthoDB" id="9801717at2"/>
<reference evidence="8 10" key="2">
    <citation type="submission" date="2016-11" db="EMBL/GenBank/DDBJ databases">
        <authorList>
            <person name="Klemetsen T."/>
        </authorList>
    </citation>
    <scope>NUCLEOTIDE SEQUENCE [LARGE SCALE GENOMIC DNA]</scope>
    <source>
        <strain evidence="8">MT 2528</strain>
    </source>
</reference>
<feature type="domain" description="Tyr recombinase" evidence="6">
    <location>
        <begin position="101"/>
        <end position="314"/>
    </location>
</feature>
<name>A0A1L0B5Y4_9GAMM</name>
<dbReference type="AlphaFoldDB" id="A0A1L0B5Y4"/>
<dbReference type="SUPFAM" id="SSF56349">
    <property type="entry name" value="DNA breaking-rejoining enzymes"/>
    <property type="match status" value="1"/>
</dbReference>
<keyword evidence="3 5" id="KW-0238">DNA-binding</keyword>
<dbReference type="Pfam" id="PF00589">
    <property type="entry name" value="Phage_integrase"/>
    <property type="match status" value="1"/>
</dbReference>
<organism evidence="9 11">
    <name type="scientific">Moritella viscosa</name>
    <dbReference type="NCBI Taxonomy" id="80854"/>
    <lineage>
        <taxon>Bacteria</taxon>
        <taxon>Pseudomonadati</taxon>
        <taxon>Pseudomonadota</taxon>
        <taxon>Gammaproteobacteria</taxon>
        <taxon>Alteromonadales</taxon>
        <taxon>Moritellaceae</taxon>
        <taxon>Moritella</taxon>
    </lineage>
</organism>
<reference evidence="9 11" key="1">
    <citation type="submission" date="2016-11" db="EMBL/GenBank/DDBJ databases">
        <authorList>
            <person name="Jaros S."/>
            <person name="Januszkiewicz K."/>
            <person name="Wedrychowicz H."/>
        </authorList>
    </citation>
    <scope>NUCLEOTIDE SEQUENCE [LARGE SCALE GENOMIC DNA]</scope>
    <source>
        <strain evidence="9">NVI 5450</strain>
    </source>
</reference>
<dbReference type="PANTHER" id="PTHR30349:SF64">
    <property type="entry name" value="PROPHAGE INTEGRASE INTD-RELATED"/>
    <property type="match status" value="1"/>
</dbReference>
<dbReference type="InterPro" id="IPR050090">
    <property type="entry name" value="Tyrosine_recombinase_XerCD"/>
</dbReference>
<dbReference type="Proteomes" id="UP000182660">
    <property type="component" value="Unassembled WGS sequence"/>
</dbReference>
<dbReference type="EMBL" id="FPLJ01000073">
    <property type="protein sequence ID" value="SGY97026.1"/>
    <property type="molecule type" value="Genomic_DNA"/>
</dbReference>
<dbReference type="Gene3D" id="1.10.443.10">
    <property type="entry name" value="Intergrase catalytic core"/>
    <property type="match status" value="1"/>
</dbReference>
<evidence type="ECO:0000313" key="9">
    <source>
        <dbReference type="EMBL" id="SGZ09949.1"/>
    </source>
</evidence>
<dbReference type="GeneID" id="61297153"/>
<protein>
    <submittedName>
        <fullName evidence="9">Integron integrase</fullName>
    </submittedName>
</protein>
<evidence type="ECO:0000256" key="1">
    <source>
        <dbReference type="ARBA" id="ARBA00008857"/>
    </source>
</evidence>
<evidence type="ECO:0000259" key="6">
    <source>
        <dbReference type="PROSITE" id="PS51898"/>
    </source>
</evidence>
<dbReference type="Proteomes" id="UP000183794">
    <property type="component" value="Unassembled WGS sequence"/>
</dbReference>
<proteinExistence type="inferred from homology"/>
<dbReference type="InterPro" id="IPR011010">
    <property type="entry name" value="DNA_brk_join_enz"/>
</dbReference>
<dbReference type="InterPro" id="IPR011946">
    <property type="entry name" value="Integrase_integron-type"/>
</dbReference>
<dbReference type="GO" id="GO:0006310">
    <property type="term" value="P:DNA recombination"/>
    <property type="evidence" value="ECO:0007669"/>
    <property type="project" value="UniProtKB-KW"/>
</dbReference>
<evidence type="ECO:0000256" key="3">
    <source>
        <dbReference type="ARBA" id="ARBA00023125"/>
    </source>
</evidence>
<dbReference type="Gene3D" id="1.10.150.130">
    <property type="match status" value="1"/>
</dbReference>
<dbReference type="Pfam" id="PF13495">
    <property type="entry name" value="Phage_int_SAM_4"/>
    <property type="match status" value="1"/>
</dbReference>
<dbReference type="InterPro" id="IPR013762">
    <property type="entry name" value="Integrase-like_cat_sf"/>
</dbReference>
<gene>
    <name evidence="8" type="ORF">MT2528_3324</name>
    <name evidence="9" type="ORF">NVI5450_3524</name>
</gene>
<evidence type="ECO:0000259" key="7">
    <source>
        <dbReference type="PROSITE" id="PS51900"/>
    </source>
</evidence>
<evidence type="ECO:0000313" key="11">
    <source>
        <dbReference type="Proteomes" id="UP000183794"/>
    </source>
</evidence>
<dbReference type="RefSeq" id="WP_075473005.1">
    <property type="nucleotide sequence ID" value="NZ_CAWQZC010000130.1"/>
</dbReference>
<dbReference type="InterPro" id="IPR010998">
    <property type="entry name" value="Integrase_recombinase_N"/>
</dbReference>
<comment type="similarity">
    <text evidence="1">Belongs to the 'phage' integrase family.</text>
</comment>
<dbReference type="PROSITE" id="PS51898">
    <property type="entry name" value="TYR_RECOMBINASE"/>
    <property type="match status" value="1"/>
</dbReference>
<sequence length="322" mass="37251">MTASPFLESIRTEIKTKHYSYKTEKVYIYWVKQFIIFNNKRHPETMGNTEIEGFLNYLAVKRKVSASTQNIALCAIIFMYRHVLKQDIKDLKYDFTKKPKRLPTVLFPSEVEKILKHMSGQYYLITALLYGGGFRLNEALSLRIKDIDLINKSIFIFKGKGNKDRYTLLPESLIPMIKQQMEHAKAIHEKDISHGFGSTSLPTSLHRKYKSSLHTYTWQYLFPSTTRCIHPHDNYVCRHHIHDTAYSKKLRAAVVASKITKRVTAHTFRHSFATQLLSSGSDIRTVQELLGHSDIKTTELYTHVIGNKRAGTPSPIDTLRFL</sequence>
<dbReference type="GO" id="GO:0003677">
    <property type="term" value="F:DNA binding"/>
    <property type="evidence" value="ECO:0007669"/>
    <property type="project" value="UniProtKB-UniRule"/>
</dbReference>
<evidence type="ECO:0000256" key="4">
    <source>
        <dbReference type="ARBA" id="ARBA00023172"/>
    </source>
</evidence>
<dbReference type="EMBL" id="FPLD01000097">
    <property type="protein sequence ID" value="SGZ09949.1"/>
    <property type="molecule type" value="Genomic_DNA"/>
</dbReference>
<accession>A0A1L0B5Y4</accession>
<feature type="domain" description="Core-binding (CB)" evidence="7">
    <location>
        <begin position="1"/>
        <end position="84"/>
    </location>
</feature>
<dbReference type="InterPro" id="IPR004107">
    <property type="entry name" value="Integrase_SAM-like_N"/>
</dbReference>
<keyword evidence="2" id="KW-0229">DNA integration</keyword>
<dbReference type="PANTHER" id="PTHR30349">
    <property type="entry name" value="PHAGE INTEGRASE-RELATED"/>
    <property type="match status" value="1"/>
</dbReference>
<dbReference type="InterPro" id="IPR002104">
    <property type="entry name" value="Integrase_catalytic"/>
</dbReference>
<dbReference type="PROSITE" id="PS51900">
    <property type="entry name" value="CB"/>
    <property type="match status" value="1"/>
</dbReference>
<keyword evidence="10" id="KW-1185">Reference proteome</keyword>
<evidence type="ECO:0000313" key="10">
    <source>
        <dbReference type="Proteomes" id="UP000182660"/>
    </source>
</evidence>
<evidence type="ECO:0000313" key="8">
    <source>
        <dbReference type="EMBL" id="SGY97026.1"/>
    </source>
</evidence>
<dbReference type="NCBIfam" id="TIGR02249">
    <property type="entry name" value="integrase_gron"/>
    <property type="match status" value="1"/>
</dbReference>
<dbReference type="InterPro" id="IPR044068">
    <property type="entry name" value="CB"/>
</dbReference>
<dbReference type="GO" id="GO:0015074">
    <property type="term" value="P:DNA integration"/>
    <property type="evidence" value="ECO:0007669"/>
    <property type="project" value="UniProtKB-KW"/>
</dbReference>
<evidence type="ECO:0000256" key="5">
    <source>
        <dbReference type="PROSITE-ProRule" id="PRU01248"/>
    </source>
</evidence>
<evidence type="ECO:0000256" key="2">
    <source>
        <dbReference type="ARBA" id="ARBA00022908"/>
    </source>
</evidence>
<keyword evidence="4" id="KW-0233">DNA recombination</keyword>